<evidence type="ECO:0000313" key="2">
    <source>
        <dbReference type="Proteomes" id="UP000295727"/>
    </source>
</evidence>
<dbReference type="RefSeq" id="WP_134751833.1">
    <property type="nucleotide sequence ID" value="NZ_CP038149.1"/>
</dbReference>
<dbReference type="EMBL" id="CP038149">
    <property type="protein sequence ID" value="QBQ99251.1"/>
    <property type="molecule type" value="Genomic_DNA"/>
</dbReference>
<dbReference type="KEGG" id="ppai:E1956_18780"/>
<protein>
    <submittedName>
        <fullName evidence="1">Uncharacterized protein</fullName>
    </submittedName>
</protein>
<gene>
    <name evidence="1" type="ORF">E1956_18780</name>
</gene>
<evidence type="ECO:0000313" key="1">
    <source>
        <dbReference type="EMBL" id="QBQ99251.1"/>
    </source>
</evidence>
<proteinExistence type="predicted"/>
<dbReference type="Proteomes" id="UP000295727">
    <property type="component" value="Chromosome 2"/>
</dbReference>
<organism evidence="1 2">
    <name type="scientific">Paraburkholderia pallida</name>
    <dbReference type="NCBI Taxonomy" id="2547399"/>
    <lineage>
        <taxon>Bacteria</taxon>
        <taxon>Pseudomonadati</taxon>
        <taxon>Pseudomonadota</taxon>
        <taxon>Betaproteobacteria</taxon>
        <taxon>Burkholderiales</taxon>
        <taxon>Burkholderiaceae</taxon>
        <taxon>Paraburkholderia</taxon>
    </lineage>
</organism>
<reference evidence="1 2" key="1">
    <citation type="submission" date="2019-03" db="EMBL/GenBank/DDBJ databases">
        <title>Paraburkholderia sp. 7MH5, isolated from subtropical forest soil.</title>
        <authorList>
            <person name="Gao Z.-H."/>
            <person name="Qiu L.-H."/>
        </authorList>
    </citation>
    <scope>NUCLEOTIDE SEQUENCE [LARGE SCALE GENOMIC DNA]</scope>
    <source>
        <strain evidence="1 2">7MH5</strain>
    </source>
</reference>
<keyword evidence="2" id="KW-1185">Reference proteome</keyword>
<dbReference type="AlphaFoldDB" id="A0A4P7CYN8"/>
<name>A0A4P7CYN8_9BURK</name>
<sequence length="110" mass="11545">MATTITRGNVLLEELLAVTLTPNNGTAIPANSTVETTYNLPGTQLNDFVEINKPSHTSGLVVSNVRVPAAGQIAVQFGNVTASSITPTAETYLVSLTRSEYQQLPSVVSA</sequence>
<accession>A0A4P7CYN8</accession>